<gene>
    <name evidence="2" type="ORF">MEUPH1_LOCUS22451</name>
</gene>
<reference evidence="2 3" key="1">
    <citation type="submission" date="2023-01" db="EMBL/GenBank/DDBJ databases">
        <authorList>
            <person name="Whitehead M."/>
        </authorList>
    </citation>
    <scope>NUCLEOTIDE SEQUENCE [LARGE SCALE GENOMIC DNA]</scope>
</reference>
<dbReference type="AlphaFoldDB" id="A0AAV0XJ39"/>
<proteinExistence type="predicted"/>
<evidence type="ECO:0000313" key="3">
    <source>
        <dbReference type="Proteomes" id="UP001160148"/>
    </source>
</evidence>
<dbReference type="Proteomes" id="UP001160148">
    <property type="component" value="Unassembled WGS sequence"/>
</dbReference>
<comment type="caution">
    <text evidence="2">The sequence shown here is derived from an EMBL/GenBank/DDBJ whole genome shotgun (WGS) entry which is preliminary data.</text>
</comment>
<evidence type="ECO:0000256" key="1">
    <source>
        <dbReference type="SAM" id="MobiDB-lite"/>
    </source>
</evidence>
<feature type="region of interest" description="Disordered" evidence="1">
    <location>
        <begin position="18"/>
        <end position="46"/>
    </location>
</feature>
<dbReference type="EMBL" id="CARXXK010000005">
    <property type="protein sequence ID" value="CAI6368047.1"/>
    <property type="molecule type" value="Genomic_DNA"/>
</dbReference>
<protein>
    <submittedName>
        <fullName evidence="2">Uncharacterized protein</fullName>
    </submittedName>
</protein>
<sequence length="453" mass="52121">MPRKTILKQLLYKSSLSNPDNDIERDCSSKKKTNKRVHYSTSGLKGEPNDYKELSTEVHKNIMSAATISARNPKVITKKKEYRNIKNNGNRSRQDLEIMKIFTSPEWSGKSFSGSTNSIVNSMVNDDKILLVHTEEEKVLSRTYNEADSMESLDIKQASTDQDEEIDYVEEKQTVQYLPNESLHSFQQFAETEEKELENILPETINESIVENLNSIKSFDLDSYNSKTEHEYDINMFFETPEDDIIANDFESQPSYYKTPNVEVSDKVINEVADKSSDVSNEDDEYECEIGGVELECYSYRECCEEEECCETLSNSVVSTSNLSSEETLDDEALMRYFNFDDFTDIHGSEIVDPTPTGSLNTDVMTRIIRQNKSRNNYMTEKQMTNDESEFIEAMDLIFEETKASLGTLLIEGLYIVSKRHRQNSFKYLGKWLLIQADIRDENPTEVESLSSF</sequence>
<organism evidence="2 3">
    <name type="scientific">Macrosiphum euphorbiae</name>
    <name type="common">potato aphid</name>
    <dbReference type="NCBI Taxonomy" id="13131"/>
    <lineage>
        <taxon>Eukaryota</taxon>
        <taxon>Metazoa</taxon>
        <taxon>Ecdysozoa</taxon>
        <taxon>Arthropoda</taxon>
        <taxon>Hexapoda</taxon>
        <taxon>Insecta</taxon>
        <taxon>Pterygota</taxon>
        <taxon>Neoptera</taxon>
        <taxon>Paraneoptera</taxon>
        <taxon>Hemiptera</taxon>
        <taxon>Sternorrhyncha</taxon>
        <taxon>Aphidomorpha</taxon>
        <taxon>Aphidoidea</taxon>
        <taxon>Aphididae</taxon>
        <taxon>Macrosiphini</taxon>
        <taxon>Macrosiphum</taxon>
    </lineage>
</organism>
<name>A0AAV0XJ39_9HEMI</name>
<evidence type="ECO:0000313" key="2">
    <source>
        <dbReference type="EMBL" id="CAI6368047.1"/>
    </source>
</evidence>
<keyword evidence="3" id="KW-1185">Reference proteome</keyword>
<accession>A0AAV0XJ39</accession>